<dbReference type="SUPFAM" id="SSF56112">
    <property type="entry name" value="Protein kinase-like (PK-like)"/>
    <property type="match status" value="1"/>
</dbReference>
<protein>
    <submittedName>
        <fullName evidence="4">Ubiquinone biosynthesis protein</fullName>
    </submittedName>
</protein>
<dbReference type="EMBL" id="FQUC01000010">
    <property type="protein sequence ID" value="SHF82453.1"/>
    <property type="molecule type" value="Genomic_DNA"/>
</dbReference>
<dbReference type="InterPro" id="IPR011009">
    <property type="entry name" value="Kinase-like_dom_sf"/>
</dbReference>
<dbReference type="Pfam" id="PF03109">
    <property type="entry name" value="ABC1"/>
    <property type="match status" value="1"/>
</dbReference>
<proteinExistence type="inferred from homology"/>
<dbReference type="PANTHER" id="PTHR10566">
    <property type="entry name" value="CHAPERONE-ACTIVITY OF BC1 COMPLEX CABC1 -RELATED"/>
    <property type="match status" value="1"/>
</dbReference>
<evidence type="ECO:0000313" key="4">
    <source>
        <dbReference type="EMBL" id="SHF82453.1"/>
    </source>
</evidence>
<evidence type="ECO:0000259" key="3">
    <source>
        <dbReference type="Pfam" id="PF03109"/>
    </source>
</evidence>
<reference evidence="5" key="1">
    <citation type="submission" date="2016-11" db="EMBL/GenBank/DDBJ databases">
        <authorList>
            <person name="Varghese N."/>
            <person name="Submissions S."/>
        </authorList>
    </citation>
    <scope>NUCLEOTIDE SEQUENCE [LARGE SCALE GENOMIC DNA]</scope>
    <source>
        <strain evidence="5">DSM 27370</strain>
    </source>
</reference>
<evidence type="ECO:0000256" key="2">
    <source>
        <dbReference type="SAM" id="Phobius"/>
    </source>
</evidence>
<feature type="transmembrane region" description="Helical" evidence="2">
    <location>
        <begin position="494"/>
        <end position="513"/>
    </location>
</feature>
<dbReference type="InterPro" id="IPR004147">
    <property type="entry name" value="ABC1_dom"/>
</dbReference>
<evidence type="ECO:0000256" key="1">
    <source>
        <dbReference type="ARBA" id="ARBA00009670"/>
    </source>
</evidence>
<dbReference type="RefSeq" id="WP_062183572.1">
    <property type="nucleotide sequence ID" value="NZ_BBXL01000022.1"/>
</dbReference>
<evidence type="ECO:0000313" key="5">
    <source>
        <dbReference type="Proteomes" id="UP000184480"/>
    </source>
</evidence>
<feature type="transmembrane region" description="Helical" evidence="2">
    <location>
        <begin position="519"/>
        <end position="545"/>
    </location>
</feature>
<accession>A0A1M5ET37</accession>
<keyword evidence="4" id="KW-0830">Ubiquinone</keyword>
<keyword evidence="2" id="KW-0812">Transmembrane</keyword>
<dbReference type="OrthoDB" id="9795390at2"/>
<name>A0A1M5ET37_9BACT</name>
<gene>
    <name evidence="4" type="ORF">SAMN05444362_110139</name>
</gene>
<keyword evidence="5" id="KW-1185">Reference proteome</keyword>
<keyword evidence="2" id="KW-0472">Membrane</keyword>
<dbReference type="STRING" id="1346286.SAMN05444362_110139"/>
<comment type="similarity">
    <text evidence="1">Belongs to the protein kinase superfamily. ADCK protein kinase family.</text>
</comment>
<dbReference type="CDD" id="cd05121">
    <property type="entry name" value="ABC1_ADCK3-like"/>
    <property type="match status" value="1"/>
</dbReference>
<keyword evidence="2" id="KW-1133">Transmembrane helix</keyword>
<sequence length="551" mass="62857">MDSIRKIKRTGQLVSILTKYGFETLVTQTGIKNFIPDNYINKSEKRKEIFSLTIYERIRMALEELGPTYIKLGQLLSNRDDLFPIELIEELQKLQDDVQTKDIGLKATLQNELKIDPDEIFSDIDLAPIAAASLSQVYTATLQDSGQKVIIKVKKEGITPLIEADLLIMKDFSRLLETYYEIARQTGISYIIKAFEKSILAELSFTQELNNIERFRKNFAKTPSIHVPQTYKQLSNDNILCMEFIDGIKISDKEAIEEAGLSPKSIGLDVVELYLKQIIDFGFFHADPHSGNIFVLPCGKIAFIDYGSVGRMIPQDKELLANLIIHIIRKDTRRLIRIIKKVAVEYNIRNEIQFERDLYDFLDMMDNSSVKDLDLKILVKRFSNILYENRIILPEYIYLLARGIVILEGIGRELGLESSIIEHVKPYGRTLIKQRLNPEYISNRLMDKLYSWSDRLEELPDDFHTLIQKVNHDDLKISHNINGLNDIKNTINRLVLAIIASSVAIGSCILILAKMPPLLWGVSVLGVLGTLSASTLATLVILTILRNKKED</sequence>
<dbReference type="Proteomes" id="UP000184480">
    <property type="component" value="Unassembled WGS sequence"/>
</dbReference>
<dbReference type="InterPro" id="IPR050154">
    <property type="entry name" value="UbiB_kinase"/>
</dbReference>
<organism evidence="4 5">
    <name type="scientific">Dysgonomonas macrotermitis</name>
    <dbReference type="NCBI Taxonomy" id="1346286"/>
    <lineage>
        <taxon>Bacteria</taxon>
        <taxon>Pseudomonadati</taxon>
        <taxon>Bacteroidota</taxon>
        <taxon>Bacteroidia</taxon>
        <taxon>Bacteroidales</taxon>
        <taxon>Dysgonomonadaceae</taxon>
        <taxon>Dysgonomonas</taxon>
    </lineage>
</organism>
<dbReference type="AlphaFoldDB" id="A0A1M5ET37"/>
<feature type="domain" description="ABC1 atypical kinase-like" evidence="3">
    <location>
        <begin position="94"/>
        <end position="337"/>
    </location>
</feature>
<dbReference type="PANTHER" id="PTHR10566:SF113">
    <property type="entry name" value="PROTEIN ACTIVITY OF BC1 COMPLEX KINASE 7, CHLOROPLASTIC"/>
    <property type="match status" value="1"/>
</dbReference>